<name>A0A0C1V640_9ENTR</name>
<dbReference type="AlphaFoldDB" id="A0A0C1V640"/>
<accession>A0A0C1V640</accession>
<comment type="caution">
    <text evidence="1">The sequence shown here is derived from an EMBL/GenBank/DDBJ whole genome shotgun (WGS) entry which is preliminary data.</text>
</comment>
<protein>
    <submittedName>
        <fullName evidence="1">Uncharacterized protein</fullName>
    </submittedName>
</protein>
<dbReference type="HOGENOM" id="CLU_3150722_0_0_6"/>
<reference evidence="1 2" key="1">
    <citation type="journal article" date="2014" name="G3 (Bethesda)">
        <title>Genome sequence of Candidatus Riesia pediculischaeffi, endosymbiont of chimpanzee lice, and genomic comparison of recently acquired endosymbionts from human and chimpanzee lice.</title>
        <authorList>
            <person name="Boyd B.M."/>
            <person name="Allen J.M."/>
            <person name="de Crecy-Lagard V."/>
            <person name="Reed D.L."/>
        </authorList>
    </citation>
    <scope>NUCLEOTIDE SEQUENCE [LARGE SCALE GENOMIC DNA]</scope>
    <source>
        <strain evidence="1 2">PTSU</strain>
    </source>
</reference>
<dbReference type="EMBL" id="AWXV01000004">
    <property type="protein sequence ID" value="KIE63894.1"/>
    <property type="molecule type" value="Genomic_DNA"/>
</dbReference>
<evidence type="ECO:0000313" key="2">
    <source>
        <dbReference type="Proteomes" id="UP000054529"/>
    </source>
</evidence>
<gene>
    <name evidence="1" type="ORF">P689_12263</name>
</gene>
<sequence>MHNNYDIQLILFLIKESMLLEFSLFGLNSSSSVLKYSSKNRQKHENHP</sequence>
<evidence type="ECO:0000313" key="1">
    <source>
        <dbReference type="EMBL" id="KIE63894.1"/>
    </source>
</evidence>
<organism evidence="1 2">
    <name type="scientific">Candidatus Riesia pediculischaeffi PTSU</name>
    <dbReference type="NCBI Taxonomy" id="1401651"/>
    <lineage>
        <taxon>Bacteria</taxon>
        <taxon>Pseudomonadati</taxon>
        <taxon>Pseudomonadota</taxon>
        <taxon>Gammaproteobacteria</taxon>
        <taxon>Enterobacterales</taxon>
        <taxon>Enterobacteriaceae</taxon>
        <taxon>Candidatus Riesia</taxon>
    </lineage>
</organism>
<dbReference type="Proteomes" id="UP000054529">
    <property type="component" value="Unassembled WGS sequence"/>
</dbReference>
<proteinExistence type="predicted"/>